<dbReference type="InterPro" id="IPR043129">
    <property type="entry name" value="ATPase_NBD"/>
</dbReference>
<reference evidence="2 3" key="1">
    <citation type="submission" date="2017-10" db="EMBL/GenBank/DDBJ databases">
        <title>Extensive intraspecific genome diversity in a model arbuscular mycorrhizal fungus.</title>
        <authorList>
            <person name="Chen E.C.H."/>
            <person name="Morin E."/>
            <person name="Baudet D."/>
            <person name="Noel J."/>
            <person name="Ndikumana S."/>
            <person name="Charron P."/>
            <person name="St-Onge C."/>
            <person name="Giorgi J."/>
            <person name="Grigoriev I.V."/>
            <person name="Roux C."/>
            <person name="Martin F.M."/>
            <person name="Corradi N."/>
        </authorList>
    </citation>
    <scope>NUCLEOTIDE SEQUENCE [LARGE SCALE GENOMIC DNA]</scope>
    <source>
        <strain evidence="2 3">A1</strain>
    </source>
</reference>
<sequence length="738" mass="85666">MTNERSKDNSSENLISNKSHDFIGKFVIGFNKLNNEFINLLEENQNIKQQYKNLEEKNQEISYLNSELNEKNQKILHINSNLIEKNNKISRNNFDLKEKLEEKDKQFEKLQQYALNLEKQRNDELQLLKQFEIISKNLEKNLEILKLKEIDDDNIIKTFKENNEDFLSSFLNKNLEKSLPYSNIEVIVGLDFGATYSGFSYCHVANKQNICLNKVWSWEIVQFKTNTVLQYDDDYNNVVHWGSPALDVKSHHQVNNQNCKRNKPIELFKLCFNNLDENLKPTLPIDYKKAIADYLKEIGKVIKDTLATHWNVDFFENVLLVLTIPAEYSEKDYDIMRECAHDANLINDKSSKNLQFITEPEAAAIYCMENELQEDEIGTTFIVVDCGGVTVDLTARKLIGNNPLQYREITERIGDFYGSVFIDNEFIKFLREKLGTRAIDLLMENNYDQFQCLMQEFCQHIKDPFTGDDTEFNYTLDIEEKAPLLLSHVNRKTKKIMKKNEWLININYDDIKSMFDPIIDGIICLIHSQLSNNKDACSTIFLVGGFSENRYLQKRIKQEFNRTVKNISVPVQPIAAIAHGAVIYGLSIKSNGLNNNSVEDNKKNIDSSRVLKYTFGIDVDSFYGKSNDVEIHRFLALANRGTAIELDQTFSFNFEPEFNQRSENFAIYYTKNDNVQRCDEPEVVLLGVLEIILPDVYFYNRSINFGLTFGQKGITAFARNELNGQNYTTTFCYPNNVF</sequence>
<comment type="caution">
    <text evidence="2">The sequence shown here is derived from an EMBL/GenBank/DDBJ whole genome shotgun (WGS) entry which is preliminary data.</text>
</comment>
<dbReference type="PANTHER" id="PTHR14187">
    <property type="entry name" value="ALPHA KINASE/ELONGATION FACTOR 2 KINASE"/>
    <property type="match status" value="1"/>
</dbReference>
<accession>A0A2N0RUF4</accession>
<gene>
    <name evidence="2" type="ORF">RhiirA1_510986</name>
</gene>
<dbReference type="PRINTS" id="PR00301">
    <property type="entry name" value="HEATSHOCK70"/>
</dbReference>
<feature type="coiled-coil region" evidence="1">
    <location>
        <begin position="30"/>
        <end position="148"/>
    </location>
</feature>
<protein>
    <recommendedName>
        <fullName evidence="4">Hsp70 family protein</fullName>
    </recommendedName>
</protein>
<dbReference type="Gene3D" id="3.90.640.10">
    <property type="entry name" value="Actin, Chain A, domain 4"/>
    <property type="match status" value="1"/>
</dbReference>
<dbReference type="EMBL" id="LLXH01000427">
    <property type="protein sequence ID" value="PKC66922.1"/>
    <property type="molecule type" value="Genomic_DNA"/>
</dbReference>
<evidence type="ECO:0000256" key="1">
    <source>
        <dbReference type="SAM" id="Coils"/>
    </source>
</evidence>
<dbReference type="VEuPathDB" id="FungiDB:RhiirA1_510986"/>
<reference evidence="2 3" key="2">
    <citation type="submission" date="2017-10" db="EMBL/GenBank/DDBJ databases">
        <title>Genome analyses suggest a sexual origin of heterokaryosis in a supposedly ancient asexual fungus.</title>
        <authorList>
            <person name="Corradi N."/>
            <person name="Sedzielewska K."/>
            <person name="Noel J."/>
            <person name="Charron P."/>
            <person name="Farinelli L."/>
            <person name="Marton T."/>
            <person name="Kruger M."/>
            <person name="Pelin A."/>
            <person name="Brachmann A."/>
            <person name="Corradi N."/>
        </authorList>
    </citation>
    <scope>NUCLEOTIDE SEQUENCE [LARGE SCALE GENOMIC DNA]</scope>
    <source>
        <strain evidence="2 3">A1</strain>
    </source>
</reference>
<evidence type="ECO:0008006" key="4">
    <source>
        <dbReference type="Google" id="ProtNLM"/>
    </source>
</evidence>
<dbReference type="PANTHER" id="PTHR14187:SF5">
    <property type="entry name" value="HEAT SHOCK 70 KDA PROTEIN 12A"/>
    <property type="match status" value="1"/>
</dbReference>
<evidence type="ECO:0000313" key="2">
    <source>
        <dbReference type="EMBL" id="PKC66922.1"/>
    </source>
</evidence>
<evidence type="ECO:0000313" key="3">
    <source>
        <dbReference type="Proteomes" id="UP000232688"/>
    </source>
</evidence>
<keyword evidence="1" id="KW-0175">Coiled coil</keyword>
<name>A0A2N0RUF4_9GLOM</name>
<dbReference type="Gene3D" id="3.30.420.40">
    <property type="match status" value="2"/>
</dbReference>
<dbReference type="VEuPathDB" id="FungiDB:FUN_007856"/>
<dbReference type="AlphaFoldDB" id="A0A2N0RUF4"/>
<organism evidence="2 3">
    <name type="scientific">Rhizophagus irregularis</name>
    <dbReference type="NCBI Taxonomy" id="588596"/>
    <lineage>
        <taxon>Eukaryota</taxon>
        <taxon>Fungi</taxon>
        <taxon>Fungi incertae sedis</taxon>
        <taxon>Mucoromycota</taxon>
        <taxon>Glomeromycotina</taxon>
        <taxon>Glomeromycetes</taxon>
        <taxon>Glomerales</taxon>
        <taxon>Glomeraceae</taxon>
        <taxon>Rhizophagus</taxon>
    </lineage>
</organism>
<dbReference type="VEuPathDB" id="FungiDB:RhiirFUN_008244"/>
<dbReference type="Proteomes" id="UP000232688">
    <property type="component" value="Unassembled WGS sequence"/>
</dbReference>
<dbReference type="SUPFAM" id="SSF53067">
    <property type="entry name" value="Actin-like ATPase domain"/>
    <property type="match status" value="2"/>
</dbReference>
<proteinExistence type="predicted"/>